<dbReference type="InterPro" id="IPR047187">
    <property type="entry name" value="SF1_C_Upf1"/>
</dbReference>
<feature type="region of interest" description="Disordered" evidence="1">
    <location>
        <begin position="2502"/>
        <end position="2543"/>
    </location>
</feature>
<feature type="compositionally biased region" description="Low complexity" evidence="1">
    <location>
        <begin position="2260"/>
        <end position="2271"/>
    </location>
</feature>
<feature type="compositionally biased region" description="Pro residues" evidence="1">
    <location>
        <begin position="1807"/>
        <end position="1822"/>
    </location>
</feature>
<dbReference type="PANTHER" id="PTHR10887">
    <property type="entry name" value="DNA2/NAM7 HELICASE FAMILY"/>
    <property type="match status" value="1"/>
</dbReference>
<feature type="region of interest" description="Disordered" evidence="1">
    <location>
        <begin position="483"/>
        <end position="530"/>
    </location>
</feature>
<feature type="compositionally biased region" description="Basic and acidic residues" evidence="1">
    <location>
        <begin position="246"/>
        <end position="283"/>
    </location>
</feature>
<feature type="compositionally biased region" description="Basic and acidic residues" evidence="1">
    <location>
        <begin position="733"/>
        <end position="751"/>
    </location>
</feature>
<dbReference type="EMBL" id="FR823390">
    <property type="protein sequence ID" value="CBZ53397.1"/>
    <property type="molecule type" value="Genomic_DNA"/>
</dbReference>
<feature type="compositionally biased region" description="Basic and acidic residues" evidence="1">
    <location>
        <begin position="1369"/>
        <end position="1392"/>
    </location>
</feature>
<dbReference type="OrthoDB" id="333148at2759"/>
<protein>
    <submittedName>
        <fullName evidence="4">Putative tRNA-splicing endonuclease positive effector</fullName>
    </submittedName>
    <submittedName>
        <fullName evidence="5">tRNA-splicing endonuclease positive effector,putative</fullName>
    </submittedName>
</protein>
<feature type="compositionally biased region" description="Basic and acidic residues" evidence="1">
    <location>
        <begin position="1906"/>
        <end position="1916"/>
    </location>
</feature>
<evidence type="ECO:0000313" key="5">
    <source>
        <dbReference type="EMBL" id="CEL67384.1"/>
    </source>
</evidence>
<feature type="compositionally biased region" description="Polar residues" evidence="1">
    <location>
        <begin position="1606"/>
        <end position="1616"/>
    </location>
</feature>
<feature type="compositionally biased region" description="Polar residues" evidence="1">
    <location>
        <begin position="1921"/>
        <end position="1936"/>
    </location>
</feature>
<feature type="compositionally biased region" description="Basic and acidic residues" evidence="1">
    <location>
        <begin position="517"/>
        <end position="530"/>
    </location>
</feature>
<feature type="region of interest" description="Disordered" evidence="1">
    <location>
        <begin position="3238"/>
        <end position="3306"/>
    </location>
</feature>
<feature type="region of interest" description="Disordered" evidence="1">
    <location>
        <begin position="2315"/>
        <end position="2394"/>
    </location>
</feature>
<reference evidence="4" key="1">
    <citation type="submission" date="2011-02" db="EMBL/GenBank/DDBJ databases">
        <authorList>
            <person name="Aslett M."/>
        </authorList>
    </citation>
    <scope>NUCLEOTIDE SEQUENCE</scope>
    <source>
        <strain evidence="4">Liverpool</strain>
    </source>
</reference>
<feature type="region of interest" description="Disordered" evidence="1">
    <location>
        <begin position="1280"/>
        <end position="1341"/>
    </location>
</feature>
<feature type="compositionally biased region" description="Basic and acidic residues" evidence="1">
    <location>
        <begin position="1880"/>
        <end position="1897"/>
    </location>
</feature>
<feature type="compositionally biased region" description="Polar residues" evidence="1">
    <location>
        <begin position="2857"/>
        <end position="2872"/>
    </location>
</feature>
<feature type="region of interest" description="Disordered" evidence="1">
    <location>
        <begin position="1235"/>
        <end position="1255"/>
    </location>
</feature>
<keyword evidence="6" id="KW-1185">Reference proteome</keyword>
<feature type="compositionally biased region" description="Low complexity" evidence="1">
    <location>
        <begin position="1823"/>
        <end position="1851"/>
    </location>
</feature>
<evidence type="ECO:0000259" key="3">
    <source>
        <dbReference type="Pfam" id="PF13087"/>
    </source>
</evidence>
<feature type="region of interest" description="Disordered" evidence="1">
    <location>
        <begin position="936"/>
        <end position="975"/>
    </location>
</feature>
<reference evidence="4" key="2">
    <citation type="submission" date="2011-03" db="EMBL/GenBank/DDBJ databases">
        <title>Comparative genomics and transcriptomics of Neospora caninum and Toxoplasma gondii.</title>
        <authorList>
            <person name="Reid A.J."/>
            <person name="Sohal A."/>
            <person name="Harris D."/>
            <person name="Quail M."/>
            <person name="Sanders M."/>
            <person name="Berriman M."/>
            <person name="Wastling J.M."/>
            <person name="Pain A."/>
        </authorList>
    </citation>
    <scope>NUCLEOTIDE SEQUENCE</scope>
    <source>
        <strain evidence="4">Liverpool</strain>
    </source>
</reference>
<feature type="compositionally biased region" description="Basic and acidic residues" evidence="1">
    <location>
        <begin position="1707"/>
        <end position="1728"/>
    </location>
</feature>
<feature type="region of interest" description="Disordered" evidence="1">
    <location>
        <begin position="3519"/>
        <end position="3583"/>
    </location>
</feature>
<feature type="compositionally biased region" description="Low complexity" evidence="1">
    <location>
        <begin position="91"/>
        <end position="108"/>
    </location>
</feature>
<feature type="compositionally biased region" description="Low complexity" evidence="1">
    <location>
        <begin position="2011"/>
        <end position="2034"/>
    </location>
</feature>
<feature type="domain" description="DNA2/NAM7 helicase helicase" evidence="2">
    <location>
        <begin position="3173"/>
        <end position="3216"/>
    </location>
</feature>
<feature type="compositionally biased region" description="Low complexity" evidence="1">
    <location>
        <begin position="1586"/>
        <end position="1602"/>
    </location>
</feature>
<feature type="compositionally biased region" description="Basic and acidic residues" evidence="1">
    <location>
        <begin position="495"/>
        <end position="510"/>
    </location>
</feature>
<feature type="region of interest" description="Disordered" evidence="1">
    <location>
        <begin position="373"/>
        <end position="393"/>
    </location>
</feature>
<dbReference type="CDD" id="cd18808">
    <property type="entry name" value="SF1_C_Upf1"/>
    <property type="match status" value="1"/>
</dbReference>
<dbReference type="Pfam" id="PF13086">
    <property type="entry name" value="AAA_11"/>
    <property type="match status" value="2"/>
</dbReference>
<feature type="compositionally biased region" description="Basic and acidic residues" evidence="1">
    <location>
        <begin position="1308"/>
        <end position="1317"/>
    </location>
</feature>
<dbReference type="Proteomes" id="UP000007494">
    <property type="component" value="Chromosome VIII"/>
</dbReference>
<dbReference type="eggNOG" id="KOG1801">
    <property type="taxonomic scope" value="Eukaryota"/>
</dbReference>
<feature type="region of interest" description="Disordered" evidence="1">
    <location>
        <begin position="1518"/>
        <end position="1851"/>
    </location>
</feature>
<dbReference type="InterPro" id="IPR027417">
    <property type="entry name" value="P-loop_NTPase"/>
</dbReference>
<feature type="compositionally biased region" description="Low complexity" evidence="1">
    <location>
        <begin position="72"/>
        <end position="84"/>
    </location>
</feature>
<keyword evidence="4" id="KW-0540">Nuclease</keyword>
<evidence type="ECO:0000313" key="4">
    <source>
        <dbReference type="EMBL" id="CBZ53397.1"/>
    </source>
</evidence>
<dbReference type="InParanoid" id="F0VI36"/>
<feature type="region of interest" description="Disordered" evidence="1">
    <location>
        <begin position="2635"/>
        <end position="2666"/>
    </location>
</feature>
<feature type="compositionally biased region" description="Low complexity" evidence="1">
    <location>
        <begin position="1790"/>
        <end position="1806"/>
    </location>
</feature>
<dbReference type="InterPro" id="IPR045055">
    <property type="entry name" value="DNA2/NAM7-like"/>
</dbReference>
<sequence length="3771" mass="405795">MTLPDEDENILFSEVVDFSIFPLSPGRRRELRATAELPSISDLLGVKDVRDDDEVAAAIWEAYDRLYTQFSAPRSSSPSPRLSPSLPPSSPSSSSSFSPSTSSSSSSVSPPPVCGAASVHVFCSPQHVRDGFRVLFSFAFEAETGERSPRESLVLAALSASLLRCPACVVAYVAGCRQFLLALQSGESRDRKNPQRPRSEEPHEAGDSLADGEDSDEEGSLLCARLQKKILAWDLLRLLAVLAADRDRREEEDRREEAAGKKADFDIGDREDPGGQKTGKEADISLSGDTAGNRERCSLLSLVRTGVQTALDKKAEVDKGCCLATKEDAASPRTPAPSSGPASENALCLCFPEKNLQTLLRRLSQHRSTLSSDLSSRVSASRQPSLSFRPSPCSSAPPLPSCSSVDLPSVCTLLEVLLDSARLLYVDFDLPLKSLQEDLRDFGSSIPALFLPLLRNQECLPARDRGLETGVCGDCSGPCSSPSLSSVGHAEGSADGEKPREGRQVRRAEDAGFEEEGSGKEGDEEAPRKEKERLWLRMTTSAFCSLRGLTPETRERLSGHRRTLRSLVVALPSLLASSPVDLSSARCSELWEASVSSSGFAASAALPPSTLLLPLLPSPVFCVGILLYALLLRPCGVAPLLLSFQTHALPAVRLAACAALHIAAVRRPSLLLPPSSPSASSCAASSASASSLAFPVSSAAPSSFATGSKSDPVTICEEAGCVDEDGETQGDGDYSKGERHRGEASCDERRFASPPASPMSALVSVVQMWVTLLHILSVRLGQATQEMAACLQRCRNGAWTGDPEMEDVEDNVVSSLHHLVLILRALHSLFVVVLSPDSTPAVAEPIARVGEEVFNFATRLPPSSSLFPFCPFSSSSAATSSNPGSSSVSLSLPAADSLSLFDASPPSSASSVPLFSSSSLPSSLSSSCCLASSSVPSSPSERHVLESHTGARQLPHGTRPWRQSPTVPGERGCGEDAGQPARFPALGSVAAVIQEELSACASHEKGLLLGAAEDELGCLDSASLAKSRGETRRAGCQDAARSDALFPPSTFFEREEDRAVLLREGLYLLLPFPSGLTRGEAGRTGDEARGSVELLLDRNSAAIALGGLPRVLKTLARGLVELWGQLEVHSCLSERRAFSRTGAGFRGGDLREAPASEEEGARGEEDQSRPGLSEERGSQVGNARRARGFPEEAAVVLGSVSACLSAELTVEILVLKTLLVAVSLLYKLVRSPARSSLLSSPASRPPRHASAAELSTETFSLMSEMACRARGRRRELAEALSLAQPGGERRESRQDGNPQRRNSSPRTGAERRSRDTRGGLSAAKGGESGLPEGAQEEGEVGREKRIFAGMVWACELLERMSSSIARFLPGREEGREKDGDAGKEGKPKERVAARANRGGKRIQTVGEAKESSESEGACEDAAVSRLRAEILGASSEERDPHGCHPSCSSSSSRVAASPFLSAAPLLPSPASRAREAAGARAVGATRWVCHSTQDASTTAAGKTGDSVPFSIRQEQEIILVSDSEEEAQPPRLRSSAPRRPHTHFAVVLGDSDRRASAAASLRAGDQEHARGGNARGQGETRLLSSPPRAGRGGAAEARQPAGTGSTGVASTLSGRETSAAEGASLEEPTSRVSKEQGGSAAFSRRDFCGPGDAPGVELILSDEEESEQGQLHAQRAGEDTQEQGRGSSEGARERVVTLDWDFPEDDETRREVELRQERKRERARERPRSPRAQTKRQRTADLSTVDFLASCVSSPSPWTSRASSASSSGSASPRSSSRSSPCREIRSRARSPSSRCSSVVSVRPSPSSSPSPPPSPSCPSPSPAVSSRSSSRSSSLSSASSSSFSTSLSCSGAAGGVDISALWADAEAARDMQAAAQEARTAREAAEKLRRRQEAGVKKKASWTGRTREQARDDACPSRCFTPSDSAPGSQRSASASHAELTSVRAEDEARTGRKGDMFLGSSRERKGEHAKEGRGSPPESQGSFRNHPTHDRAPPASSSPHPGPSPSLPQPAGALRHSSLSSLSSRPSLPRPVSAQVASVVAAARAQAADTRWRAQRLLQARLEGLRSRREDWRRGGGVSELLTTHRWEKSSTHPFGSLAVFPGAAFQKSKLKAVAEKIGFEGPVVRRKADTRREGVTTPGEKETGVEEEAQVERTGEEERAKRESRKAEQIRRMRRELEKGLCEKESGPAESATLKRHILLAPSGGDVRAHRQRSRKPAWMSAEEWEKEKLRAWVQQEVDDAQTREVREKKAQEQSMQNEQAEQQATQRAQEEALKRKHALDRARIITETDAGLDQFLWRLLHVDVHSIARGDEEGGLHREKPQSVSPPSSPPPSTSSSSSSSPSSSSSSSSLSSSSSSSFSSSAPGAREARHSSAHESRRGDGACVNAQSVQRASALSPAEAKAPPARSKYSLELLTSRVRAQRHLPNRYRNVEEYKSLLAPLLFLELIFQLKQAFREQNLEPRLCVLEELREGKQWMLGRLSMSRIFPQLAAFARTPGRQRNVSSRLREPPSFSSAADAARGSDRGGEPDTCGPSSSFSGERGEAAECFFPPFGVHELLLLLPVGSAYTRLLDTARGDREGDPESAEQTTVDHAQLLMRRYAGKSFAAIAREPVQSWFLLGLVDRVEDTSPTGFSASGSQGKSGIHADSDSERSAAEKSSGGSQFILRLPHLVSSDLSPAASHQMKRVPLEHVAVNTSWVAVSLTQLTTAVREIQAVFLSQLSPRFPFLLNPLPLKLSLAPVLPSASSPSPSPSASLPASPSPSSAPSADSKRQTRGAALAAVWFKQAVDRQLRSGRLNPSQAEAIRDVLTTETKVGLIQGPPGTGKTQAIQSLLAIIYSRLRDQQGLRAKEGSNQPSFSRSLRSSGALNPPGRHMASPGAAREGLRKKILVCAPSNAAVDEIAERLLAHGLQHPMTGETFTPACLRIGNLDRVRESVRSITLEAQVKRLRSAHESQMETSFQASLQELREKKKVLIQQHQCVRFLLSRFSSLDLSRLNSAPYLDDLVAAMLASSFAKSFSGEARGEETLRSLLPSLACLGLFGLKDLRATLDAQLEDVNARFACLFDERRQDRSALFPACRQQVILATDIVFATLSSSAHEYLCPYTLTLTSVASSPGRGASLSRGFSSAPASLALSSCLPGLPRFATQEQKMTFLQAQFYAASPPFSYAYLIVDEAGQASELSCLIPLRLAPERCILVGDPQQLPSTIFSALAEKRGLGRSLLERLALCAEEDRQREARPSEERGEERRWARQTASKEARAEDSKQADEGDGLYTRRPAEKNEGFPTEEPEGERRDEERQKRLVKAGVSLALGATNRPHGTQALKVNLLTTQYRMRAEIARFPSEAFYDGRLETSPSVSLRPRLPCFRLHWLFAPVKFFRVPSLEDRGSLGSSSLANYEEARFVVSLLRTLYLHFCGRPQSEHHTRHLGYSPSFSSPAPSSFASRSQKLSDVGVITPYRQQVALLQQMLAEDLVLGLARDRPEINTVDAFQGREKSIIIISFVRAAGPAALAARTGDDPASYGLREKHRGPKGTGNEAGKESPSVKGRKAGIAPRTASDLPETSPGASPVSLGPSSSSSFSTLGFVADFRRLNVALTRARDALWIVGDDETLKTHPSFRRFLAYVQSLPGDAYIDLLDLPKPLRRAMQFRRRDAGRGSLDLSAQKHRCPDAPRSGAAGRMKLWRDEEEGLLSEFFGAVEEDFRQTKKLENGEGQRQKPGEAARGHATLRDSGETTGGFARTRGGNDAEPQTEGRPGRPREEKKRK</sequence>
<feature type="compositionally biased region" description="Basic and acidic residues" evidence="1">
    <location>
        <begin position="3238"/>
        <end position="3274"/>
    </location>
</feature>
<feature type="region of interest" description="Disordered" evidence="1">
    <location>
        <begin position="72"/>
        <end position="109"/>
    </location>
</feature>
<dbReference type="SUPFAM" id="SSF52540">
    <property type="entry name" value="P-loop containing nucleoside triphosphate hydrolases"/>
    <property type="match status" value="1"/>
</dbReference>
<feature type="compositionally biased region" description="Basic and acidic residues" evidence="1">
    <location>
        <begin position="3713"/>
        <end position="3738"/>
    </location>
</feature>
<feature type="region of interest" description="Disordered" evidence="1">
    <location>
        <begin position="2247"/>
        <end position="2276"/>
    </location>
</feature>
<dbReference type="Gene3D" id="3.40.50.300">
    <property type="entry name" value="P-loop containing nucleotide triphosphate hydrolases"/>
    <property type="match status" value="2"/>
</dbReference>
<feature type="compositionally biased region" description="Basic and acidic residues" evidence="1">
    <location>
        <begin position="2371"/>
        <end position="2385"/>
    </location>
</feature>
<feature type="region of interest" description="Disordered" evidence="1">
    <location>
        <begin position="1145"/>
        <end position="1185"/>
    </location>
</feature>
<feature type="region of interest" description="Disordered" evidence="1">
    <location>
        <begin position="1368"/>
        <end position="1418"/>
    </location>
</feature>
<feature type="compositionally biased region" description="Polar residues" evidence="1">
    <location>
        <begin position="2635"/>
        <end position="2646"/>
    </location>
</feature>
<feature type="compositionally biased region" description="Polar residues" evidence="1">
    <location>
        <begin position="1295"/>
        <end position="1306"/>
    </location>
</feature>
<dbReference type="RefSeq" id="XP_003883429.1">
    <property type="nucleotide sequence ID" value="XM_003883380.1"/>
</dbReference>
<dbReference type="Pfam" id="PF13087">
    <property type="entry name" value="AAA_12"/>
    <property type="match status" value="1"/>
</dbReference>
<feature type="region of interest" description="Disordered" evidence="1">
    <location>
        <begin position="2132"/>
        <end position="2167"/>
    </location>
</feature>
<feature type="compositionally biased region" description="Low complexity" evidence="1">
    <location>
        <begin position="3570"/>
        <end position="3583"/>
    </location>
</feature>
<dbReference type="PANTHER" id="PTHR10887:SF495">
    <property type="entry name" value="HELICASE SENATAXIN ISOFORM X1-RELATED"/>
    <property type="match status" value="1"/>
</dbReference>
<feature type="region of interest" description="Disordered" evidence="1">
    <location>
        <begin position="3713"/>
        <end position="3771"/>
    </location>
</feature>
<reference evidence="5" key="4">
    <citation type="journal article" date="2015" name="PLoS ONE">
        <title>Comprehensive Evaluation of Toxoplasma gondii VEG and Neospora caninum LIV Genomes with Tachyzoite Stage Transcriptome and Proteome Defines Novel Transcript Features.</title>
        <authorList>
            <person name="Ramaprasad A."/>
            <person name="Mourier T."/>
            <person name="Naeem R."/>
            <person name="Malas T.B."/>
            <person name="Moussa E."/>
            <person name="Panigrahi A."/>
            <person name="Vermont S.J."/>
            <person name="Otto T.D."/>
            <person name="Wastling J."/>
            <person name="Pain A."/>
        </authorList>
    </citation>
    <scope>NUCLEOTIDE SEQUENCE</scope>
    <source>
        <strain evidence="5">Liverpool</strain>
    </source>
</reference>
<feature type="compositionally biased region" description="Low complexity" evidence="1">
    <location>
        <begin position="1753"/>
        <end position="1780"/>
    </location>
</feature>
<feature type="compositionally biased region" description="Low complexity" evidence="1">
    <location>
        <begin position="2338"/>
        <end position="2366"/>
    </location>
</feature>
<feature type="region of interest" description="Disordered" evidence="1">
    <location>
        <begin position="720"/>
        <end position="756"/>
    </location>
</feature>
<dbReference type="VEuPathDB" id="ToxoDB:NCLIV_031840"/>
<feature type="compositionally biased region" description="Basic and acidic residues" evidence="1">
    <location>
        <begin position="3760"/>
        <end position="3771"/>
    </location>
</feature>
<reference evidence="6" key="3">
    <citation type="journal article" date="2012" name="PLoS Pathog.">
        <title>Comparative genomics of the apicomplexan parasites Toxoplasma gondii and Neospora caninum: Coccidia differing in host range and transmission strategy.</title>
        <authorList>
            <person name="Reid A.J."/>
            <person name="Vermont S.J."/>
            <person name="Cotton J.A."/>
            <person name="Harris D."/>
            <person name="Hill-Cawthorne G.A."/>
            <person name="Konen-Waisman S."/>
            <person name="Latham S.M."/>
            <person name="Mourier T."/>
            <person name="Norton R."/>
            <person name="Quail M.A."/>
            <person name="Sanders M."/>
            <person name="Shanmugam D."/>
            <person name="Sohal A."/>
            <person name="Wasmuth J.D."/>
            <person name="Brunk B."/>
            <person name="Grigg M.E."/>
            <person name="Howard J.C."/>
            <person name="Parkinson J."/>
            <person name="Roos D.S."/>
            <person name="Trees A.J."/>
            <person name="Berriman M."/>
            <person name="Pain A."/>
            <person name="Wastling J.M."/>
        </authorList>
    </citation>
    <scope>NUCLEOTIDE SEQUENCE [LARGE SCALE GENOMIC DNA]</scope>
    <source>
        <strain evidence="6">Liverpool</strain>
    </source>
</reference>
<feature type="compositionally biased region" description="Basic and acidic residues" evidence="1">
    <location>
        <begin position="187"/>
        <end position="206"/>
    </location>
</feature>
<accession>F0VI36</accession>
<feature type="compositionally biased region" description="Basic and acidic residues" evidence="1">
    <location>
        <begin position="1148"/>
        <end position="1177"/>
    </location>
</feature>
<feature type="compositionally biased region" description="Basic and acidic residues" evidence="1">
    <location>
        <begin position="2315"/>
        <end position="2325"/>
    </location>
</feature>
<feature type="compositionally biased region" description="Low complexity" evidence="1">
    <location>
        <begin position="373"/>
        <end position="382"/>
    </location>
</feature>
<evidence type="ECO:0000313" key="6">
    <source>
        <dbReference type="Proteomes" id="UP000007494"/>
    </source>
</evidence>
<dbReference type="GeneID" id="13442571"/>
<organism evidence="4 6">
    <name type="scientific">Neospora caninum (strain Liverpool)</name>
    <dbReference type="NCBI Taxonomy" id="572307"/>
    <lineage>
        <taxon>Eukaryota</taxon>
        <taxon>Sar</taxon>
        <taxon>Alveolata</taxon>
        <taxon>Apicomplexa</taxon>
        <taxon>Conoidasida</taxon>
        <taxon>Coccidia</taxon>
        <taxon>Eucoccidiorida</taxon>
        <taxon>Eimeriorina</taxon>
        <taxon>Sarcocystidae</taxon>
        <taxon>Neospora</taxon>
    </lineage>
</organism>
<dbReference type="OMA" id="WRLLHVD"/>
<feature type="region of interest" description="Disordered" evidence="1">
    <location>
        <begin position="246"/>
        <end position="289"/>
    </location>
</feature>
<feature type="domain" description="DNA2/NAM7 helicase-like C-terminal" evidence="3">
    <location>
        <begin position="3330"/>
        <end position="3615"/>
    </location>
</feature>
<feature type="compositionally biased region" description="Basic and acidic residues" evidence="1">
    <location>
        <begin position="2649"/>
        <end position="2660"/>
    </location>
</feature>
<feature type="compositionally biased region" description="Basic and acidic residues" evidence="1">
    <location>
        <begin position="1945"/>
        <end position="1975"/>
    </location>
</feature>
<feature type="compositionally biased region" description="Low complexity" evidence="1">
    <location>
        <begin position="2748"/>
        <end position="2773"/>
    </location>
</feature>
<name>F0VI36_NEOCL</name>
<feature type="compositionally biased region" description="Low complexity" evidence="1">
    <location>
        <begin position="1235"/>
        <end position="1252"/>
    </location>
</feature>
<feature type="region of interest" description="Disordered" evidence="1">
    <location>
        <begin position="2748"/>
        <end position="2777"/>
    </location>
</feature>
<evidence type="ECO:0000259" key="2">
    <source>
        <dbReference type="Pfam" id="PF13086"/>
    </source>
</evidence>
<feature type="region of interest" description="Disordered" evidence="1">
    <location>
        <begin position="2853"/>
        <end position="2885"/>
    </location>
</feature>
<keyword evidence="4" id="KW-0378">Hydrolase</keyword>
<dbReference type="GO" id="GO:0004386">
    <property type="term" value="F:helicase activity"/>
    <property type="evidence" value="ECO:0007669"/>
    <property type="project" value="InterPro"/>
</dbReference>
<dbReference type="InterPro" id="IPR041679">
    <property type="entry name" value="DNA2/NAM7-like_C"/>
</dbReference>
<feature type="compositionally biased region" description="Acidic residues" evidence="1">
    <location>
        <begin position="720"/>
        <end position="730"/>
    </location>
</feature>
<gene>
    <name evidence="5" type="ORF">BN1204_031840</name>
    <name evidence="4" type="ORF">NCLIV_031840</name>
</gene>
<feature type="domain" description="DNA2/NAM7 helicase helicase" evidence="2">
    <location>
        <begin position="2802"/>
        <end position="3110"/>
    </location>
</feature>
<dbReference type="InterPro" id="IPR041677">
    <property type="entry name" value="DNA2/NAM7_AAA_11"/>
</dbReference>
<feature type="region of interest" description="Disordered" evidence="1">
    <location>
        <begin position="187"/>
        <end position="216"/>
    </location>
</feature>
<evidence type="ECO:0000256" key="1">
    <source>
        <dbReference type="SAM" id="MobiDB-lite"/>
    </source>
</evidence>
<proteinExistence type="predicted"/>
<dbReference type="GO" id="GO:0004519">
    <property type="term" value="F:endonuclease activity"/>
    <property type="evidence" value="ECO:0007669"/>
    <property type="project" value="UniProtKB-KW"/>
</dbReference>
<dbReference type="EMBL" id="LN714483">
    <property type="protein sequence ID" value="CEL67384.1"/>
    <property type="molecule type" value="Genomic_DNA"/>
</dbReference>
<feature type="region of interest" description="Disordered" evidence="1">
    <location>
        <begin position="1869"/>
        <end position="2034"/>
    </location>
</feature>
<keyword evidence="4" id="KW-0255">Endonuclease</keyword>